<protein>
    <submittedName>
        <fullName evidence="1">Uncharacterized protein</fullName>
    </submittedName>
</protein>
<organism evidence="1">
    <name type="scientific">Staphylococcus epidermidis</name>
    <dbReference type="NCBI Taxonomy" id="1282"/>
    <lineage>
        <taxon>Bacteria</taxon>
        <taxon>Bacillati</taxon>
        <taxon>Bacillota</taxon>
        <taxon>Bacilli</taxon>
        <taxon>Bacillales</taxon>
        <taxon>Staphylococcaceae</taxon>
        <taxon>Staphylococcus</taxon>
    </lineage>
</organism>
<proteinExistence type="predicted"/>
<dbReference type="EMBL" id="MK784554">
    <property type="protein sequence ID" value="QHN74375.1"/>
    <property type="molecule type" value="Genomic_DNA"/>
</dbReference>
<sequence>MIKDLEVVGVTNVKIHIITFVKTVVIEDIVAIVNTRLDKLGIFNSINKKFKCSQ</sequence>
<accession>A0A6B9V1A7</accession>
<evidence type="ECO:0000313" key="1">
    <source>
        <dbReference type="EMBL" id="QHN74375.1"/>
    </source>
</evidence>
<dbReference type="AlphaFoldDB" id="A0A6B9V1A7"/>
<name>A0A6B9V1A7_STAEP</name>
<reference evidence="1" key="1">
    <citation type="journal article" date="2020" name="MBio">
        <title>Staphylococcus epidermidis MSCRAMM SesJ is Encoded in Composite Islands.</title>
        <authorList>
            <person name="Arora S."/>
            <person name="Li X."/>
            <person name="Hillhouse A."/>
            <person name="Konganti K."/>
            <person name="Little S.V."/>
            <person name="Lawhon S.D."/>
            <person name="Threadgill D."/>
            <person name="Shelburne S."/>
            <person name="Hook M."/>
        </authorList>
    </citation>
    <scope>NUCLEOTIDE SEQUENCE</scope>
    <source>
        <strain evidence="1">MB1715</strain>
    </source>
</reference>